<dbReference type="InterPro" id="IPR011059">
    <property type="entry name" value="Metal-dep_hydrolase_composite"/>
</dbReference>
<accession>A0A5C8P932</accession>
<dbReference type="AlphaFoldDB" id="A0A5C8P932"/>
<sequence>MARVFENVLVFDGTGSSPFPGEVRIEGNRIAAVAKGSHKISQEGAEVIDGQGATLMPGLCEPHAHITYPDMLKLRELGDTPPEEHVFVTMHNARKMLDAGFTSLYSAASSKPRTEVVVRNEINAGRIPGPRFRAASPEIVSTGGLGDERQLHMYHQGIELIADGADEVRRTVRMCIREGVDQIKINISGDNFVRLGQDGACTYTEEEVKAAADEANERGVWLSCHSRADKSVRMALKFGFRVLYHCEHSTDATLDLIEAAKDRIFLAPAIGANYRLAHHAQEWGITHDVADRMGVFKTIEQTAQTYNKLRKRGVRVLPGGDYGFIWNPIGTNARDFEYFVNLFGYTPAETLSAATMLGGQIMGMPDLGLIKEGFLADLLLVDGDPTADIKILQDQDNLLMIMKDGAYYKAPRPRRKAGKGSARTREMADA</sequence>
<evidence type="ECO:0000313" key="3">
    <source>
        <dbReference type="EMBL" id="TXL70069.1"/>
    </source>
</evidence>
<dbReference type="InterPro" id="IPR051781">
    <property type="entry name" value="Metallo-dep_Hydrolase"/>
</dbReference>
<dbReference type="CDD" id="cd01299">
    <property type="entry name" value="Met_dep_hydrolase_A"/>
    <property type="match status" value="1"/>
</dbReference>
<dbReference type="OrthoDB" id="9782972at2"/>
<feature type="domain" description="Amidohydrolase-related" evidence="2">
    <location>
        <begin position="54"/>
        <end position="405"/>
    </location>
</feature>
<keyword evidence="3" id="KW-0378">Hydrolase</keyword>
<feature type="region of interest" description="Disordered" evidence="1">
    <location>
        <begin position="411"/>
        <end position="430"/>
    </location>
</feature>
<dbReference type="Pfam" id="PF01979">
    <property type="entry name" value="Amidohydro_1"/>
    <property type="match status" value="1"/>
</dbReference>
<dbReference type="Gene3D" id="3.20.20.140">
    <property type="entry name" value="Metal-dependent hydrolases"/>
    <property type="match status" value="1"/>
</dbReference>
<gene>
    <name evidence="3" type="ORF">FHP25_36265</name>
</gene>
<name>A0A5C8P932_9HYPH</name>
<dbReference type="Proteomes" id="UP000321638">
    <property type="component" value="Unassembled WGS sequence"/>
</dbReference>
<evidence type="ECO:0000256" key="1">
    <source>
        <dbReference type="SAM" id="MobiDB-lite"/>
    </source>
</evidence>
<protein>
    <submittedName>
        <fullName evidence="3">Amidohydrolase family protein</fullName>
    </submittedName>
</protein>
<comment type="caution">
    <text evidence="3">The sequence shown here is derived from an EMBL/GenBank/DDBJ whole genome shotgun (WGS) entry which is preliminary data.</text>
</comment>
<evidence type="ECO:0000259" key="2">
    <source>
        <dbReference type="Pfam" id="PF01979"/>
    </source>
</evidence>
<dbReference type="PANTHER" id="PTHR43135:SF3">
    <property type="entry name" value="ALPHA-D-RIBOSE 1-METHYLPHOSPHONATE 5-TRIPHOSPHATE DIPHOSPHATASE"/>
    <property type="match status" value="1"/>
</dbReference>
<dbReference type="InterPro" id="IPR006680">
    <property type="entry name" value="Amidohydro-rel"/>
</dbReference>
<organism evidence="3 4">
    <name type="scientific">Vineibacter terrae</name>
    <dbReference type="NCBI Taxonomy" id="2586908"/>
    <lineage>
        <taxon>Bacteria</taxon>
        <taxon>Pseudomonadati</taxon>
        <taxon>Pseudomonadota</taxon>
        <taxon>Alphaproteobacteria</taxon>
        <taxon>Hyphomicrobiales</taxon>
        <taxon>Vineibacter</taxon>
    </lineage>
</organism>
<dbReference type="SUPFAM" id="SSF51338">
    <property type="entry name" value="Composite domain of metallo-dependent hydrolases"/>
    <property type="match status" value="1"/>
</dbReference>
<evidence type="ECO:0000313" key="4">
    <source>
        <dbReference type="Proteomes" id="UP000321638"/>
    </source>
</evidence>
<dbReference type="RefSeq" id="WP_147851900.1">
    <property type="nucleotide sequence ID" value="NZ_VDUZ01000066.1"/>
</dbReference>
<dbReference type="PANTHER" id="PTHR43135">
    <property type="entry name" value="ALPHA-D-RIBOSE 1-METHYLPHOSPHONATE 5-TRIPHOSPHATE DIPHOSPHATASE"/>
    <property type="match status" value="1"/>
</dbReference>
<dbReference type="GO" id="GO:0016810">
    <property type="term" value="F:hydrolase activity, acting on carbon-nitrogen (but not peptide) bonds"/>
    <property type="evidence" value="ECO:0007669"/>
    <property type="project" value="InterPro"/>
</dbReference>
<dbReference type="SUPFAM" id="SSF51556">
    <property type="entry name" value="Metallo-dependent hydrolases"/>
    <property type="match status" value="1"/>
</dbReference>
<dbReference type="InterPro" id="IPR032466">
    <property type="entry name" value="Metal_Hydrolase"/>
</dbReference>
<dbReference type="EMBL" id="VDUZ01000066">
    <property type="protein sequence ID" value="TXL70069.1"/>
    <property type="molecule type" value="Genomic_DNA"/>
</dbReference>
<keyword evidence="4" id="KW-1185">Reference proteome</keyword>
<reference evidence="3 4" key="1">
    <citation type="submission" date="2019-06" db="EMBL/GenBank/DDBJ databases">
        <title>New taxonomy in bacterial strain CC-CFT640, isolated from vineyard.</title>
        <authorList>
            <person name="Lin S.-Y."/>
            <person name="Tsai C.-F."/>
            <person name="Young C.-C."/>
        </authorList>
    </citation>
    <scope>NUCLEOTIDE SEQUENCE [LARGE SCALE GENOMIC DNA]</scope>
    <source>
        <strain evidence="3 4">CC-CFT640</strain>
    </source>
</reference>
<dbReference type="Gene3D" id="2.30.40.10">
    <property type="entry name" value="Urease, subunit C, domain 1"/>
    <property type="match status" value="1"/>
</dbReference>
<proteinExistence type="predicted"/>
<dbReference type="InterPro" id="IPR057744">
    <property type="entry name" value="OTAase-like"/>
</dbReference>